<feature type="transmembrane region" description="Helical" evidence="14">
    <location>
        <begin position="156"/>
        <end position="175"/>
    </location>
</feature>
<evidence type="ECO:0000256" key="9">
    <source>
        <dbReference type="ARBA" id="ARBA00022989"/>
    </source>
</evidence>
<dbReference type="PANTHER" id="PTHR12863:SF1">
    <property type="entry name" value="FATTY ACID 2-HYDROXYLASE"/>
    <property type="match status" value="1"/>
</dbReference>
<evidence type="ECO:0000256" key="12">
    <source>
        <dbReference type="ARBA" id="ARBA00023136"/>
    </source>
</evidence>
<dbReference type="InterPro" id="IPR014430">
    <property type="entry name" value="Scs7"/>
</dbReference>
<comment type="cofactor">
    <cofactor evidence="1">
        <name>Zn(2+)</name>
        <dbReference type="ChEBI" id="CHEBI:29105"/>
    </cofactor>
</comment>
<evidence type="ECO:0000256" key="13">
    <source>
        <dbReference type="ARBA" id="ARBA00023160"/>
    </source>
</evidence>
<keyword evidence="12 14" id="KW-0472">Membrane</keyword>
<feature type="transmembrane region" description="Helical" evidence="14">
    <location>
        <begin position="47"/>
        <end position="65"/>
    </location>
</feature>
<gene>
    <name evidence="16" type="ORF">QQ020_31415</name>
</gene>
<sequence length="226" mass="26618">MMEKNVKEYIAFKKGLTKMPEHLTIRKERTGPLFKNSILEKFTRTSIFAPIALHLTTSTILFWYGTTKLEIPFIHAIIALVLGFVFWSFAEYMVHRFLYHTESNQKSLFNLQHKAHGIHHQFPIDPTRLAMPPVPGLFLSSIFFLIFWLINTRYAFVFFPGFMIGYLGYISLHYAQHRVKSPRYGPWKALWKHHKIHHYVDPYVAFGVSTRFWDFIFGTMPGKSTK</sequence>
<keyword evidence="5" id="KW-0479">Metal-binding</keyword>
<accession>A0ABT8LJQ0</accession>
<evidence type="ECO:0000256" key="10">
    <source>
        <dbReference type="ARBA" id="ARBA00023002"/>
    </source>
</evidence>
<evidence type="ECO:0000256" key="8">
    <source>
        <dbReference type="ARBA" id="ARBA00022833"/>
    </source>
</evidence>
<keyword evidence="8" id="KW-0862">Zinc</keyword>
<keyword evidence="3" id="KW-0444">Lipid biosynthesis</keyword>
<keyword evidence="9 14" id="KW-1133">Transmembrane helix</keyword>
<evidence type="ECO:0000313" key="16">
    <source>
        <dbReference type="EMBL" id="MDN5216621.1"/>
    </source>
</evidence>
<evidence type="ECO:0000256" key="6">
    <source>
        <dbReference type="ARBA" id="ARBA00022824"/>
    </source>
</evidence>
<feature type="transmembrane region" description="Helical" evidence="14">
    <location>
        <begin position="129"/>
        <end position="150"/>
    </location>
</feature>
<dbReference type="PANTHER" id="PTHR12863">
    <property type="entry name" value="FATTY ACID HYDROXYLASE"/>
    <property type="match status" value="1"/>
</dbReference>
<comment type="subcellular location">
    <subcellularLocation>
        <location evidence="2">Endoplasmic reticulum membrane</location>
        <topology evidence="2">Multi-pass membrane protein</topology>
    </subcellularLocation>
</comment>
<keyword evidence="4 14" id="KW-0812">Transmembrane</keyword>
<evidence type="ECO:0000256" key="1">
    <source>
        <dbReference type="ARBA" id="ARBA00001947"/>
    </source>
</evidence>
<evidence type="ECO:0000256" key="2">
    <source>
        <dbReference type="ARBA" id="ARBA00004477"/>
    </source>
</evidence>
<keyword evidence="17" id="KW-1185">Reference proteome</keyword>
<name>A0ABT8LJQ0_9BACT</name>
<keyword evidence="13" id="KW-0275">Fatty acid biosynthesis</keyword>
<evidence type="ECO:0000256" key="7">
    <source>
        <dbReference type="ARBA" id="ARBA00022832"/>
    </source>
</evidence>
<dbReference type="Proteomes" id="UP001172083">
    <property type="component" value="Unassembled WGS sequence"/>
</dbReference>
<feature type="domain" description="Fatty acid hydroxylase" evidence="15">
    <location>
        <begin position="81"/>
        <end position="219"/>
    </location>
</feature>
<dbReference type="InterPro" id="IPR006694">
    <property type="entry name" value="Fatty_acid_hydroxylase"/>
</dbReference>
<evidence type="ECO:0000256" key="5">
    <source>
        <dbReference type="ARBA" id="ARBA00022723"/>
    </source>
</evidence>
<evidence type="ECO:0000313" key="17">
    <source>
        <dbReference type="Proteomes" id="UP001172083"/>
    </source>
</evidence>
<comment type="caution">
    <text evidence="16">The sequence shown here is derived from an EMBL/GenBank/DDBJ whole genome shotgun (WGS) entry which is preliminary data.</text>
</comment>
<evidence type="ECO:0000256" key="11">
    <source>
        <dbReference type="ARBA" id="ARBA00023098"/>
    </source>
</evidence>
<protein>
    <submittedName>
        <fullName evidence="16">Sterol desaturase family protein</fullName>
    </submittedName>
</protein>
<dbReference type="Pfam" id="PF04116">
    <property type="entry name" value="FA_hydroxylase"/>
    <property type="match status" value="1"/>
</dbReference>
<keyword evidence="10" id="KW-0560">Oxidoreductase</keyword>
<evidence type="ECO:0000256" key="4">
    <source>
        <dbReference type="ARBA" id="ARBA00022692"/>
    </source>
</evidence>
<evidence type="ECO:0000256" key="3">
    <source>
        <dbReference type="ARBA" id="ARBA00022516"/>
    </source>
</evidence>
<organism evidence="16 17">
    <name type="scientific">Agaribacillus aureus</name>
    <dbReference type="NCBI Taxonomy" id="3051825"/>
    <lineage>
        <taxon>Bacteria</taxon>
        <taxon>Pseudomonadati</taxon>
        <taxon>Bacteroidota</taxon>
        <taxon>Cytophagia</taxon>
        <taxon>Cytophagales</taxon>
        <taxon>Splendidivirgaceae</taxon>
        <taxon>Agaribacillus</taxon>
    </lineage>
</organism>
<keyword evidence="7" id="KW-0276">Fatty acid metabolism</keyword>
<feature type="transmembrane region" description="Helical" evidence="14">
    <location>
        <begin position="71"/>
        <end position="90"/>
    </location>
</feature>
<evidence type="ECO:0000256" key="14">
    <source>
        <dbReference type="SAM" id="Phobius"/>
    </source>
</evidence>
<dbReference type="EMBL" id="JAUJEB010000009">
    <property type="protein sequence ID" value="MDN5216621.1"/>
    <property type="molecule type" value="Genomic_DNA"/>
</dbReference>
<reference evidence="16" key="1">
    <citation type="submission" date="2023-06" db="EMBL/GenBank/DDBJ databases">
        <title>Genomic of Agaribacillus aureum.</title>
        <authorList>
            <person name="Wang G."/>
        </authorList>
    </citation>
    <scope>NUCLEOTIDE SEQUENCE</scope>
    <source>
        <strain evidence="16">BMA12</strain>
    </source>
</reference>
<proteinExistence type="predicted"/>
<dbReference type="RefSeq" id="WP_346761953.1">
    <property type="nucleotide sequence ID" value="NZ_JAUJEB010000009.1"/>
</dbReference>
<keyword evidence="6" id="KW-0256">Endoplasmic reticulum</keyword>
<evidence type="ECO:0000259" key="15">
    <source>
        <dbReference type="Pfam" id="PF04116"/>
    </source>
</evidence>
<keyword evidence="11" id="KW-0443">Lipid metabolism</keyword>